<dbReference type="EMBL" id="MU006091">
    <property type="protein sequence ID" value="KAF2841754.1"/>
    <property type="molecule type" value="Genomic_DNA"/>
</dbReference>
<organism evidence="3 4">
    <name type="scientific">Patellaria atrata CBS 101060</name>
    <dbReference type="NCBI Taxonomy" id="1346257"/>
    <lineage>
        <taxon>Eukaryota</taxon>
        <taxon>Fungi</taxon>
        <taxon>Dikarya</taxon>
        <taxon>Ascomycota</taxon>
        <taxon>Pezizomycotina</taxon>
        <taxon>Dothideomycetes</taxon>
        <taxon>Dothideomycetes incertae sedis</taxon>
        <taxon>Patellariales</taxon>
        <taxon>Patellariaceae</taxon>
        <taxon>Patellaria</taxon>
    </lineage>
</organism>
<evidence type="ECO:0000313" key="3">
    <source>
        <dbReference type="EMBL" id="KAF2841754.1"/>
    </source>
</evidence>
<keyword evidence="2" id="KW-0812">Transmembrane</keyword>
<feature type="region of interest" description="Disordered" evidence="1">
    <location>
        <begin position="146"/>
        <end position="169"/>
    </location>
</feature>
<reference evidence="3" key="1">
    <citation type="journal article" date="2020" name="Stud. Mycol.">
        <title>101 Dothideomycetes genomes: a test case for predicting lifestyles and emergence of pathogens.</title>
        <authorList>
            <person name="Haridas S."/>
            <person name="Albert R."/>
            <person name="Binder M."/>
            <person name="Bloem J."/>
            <person name="Labutti K."/>
            <person name="Salamov A."/>
            <person name="Andreopoulos B."/>
            <person name="Baker S."/>
            <person name="Barry K."/>
            <person name="Bills G."/>
            <person name="Bluhm B."/>
            <person name="Cannon C."/>
            <person name="Castanera R."/>
            <person name="Culley D."/>
            <person name="Daum C."/>
            <person name="Ezra D."/>
            <person name="Gonzalez J."/>
            <person name="Henrissat B."/>
            <person name="Kuo A."/>
            <person name="Liang C."/>
            <person name="Lipzen A."/>
            <person name="Lutzoni F."/>
            <person name="Magnuson J."/>
            <person name="Mondo S."/>
            <person name="Nolan M."/>
            <person name="Ohm R."/>
            <person name="Pangilinan J."/>
            <person name="Park H.-J."/>
            <person name="Ramirez L."/>
            <person name="Alfaro M."/>
            <person name="Sun H."/>
            <person name="Tritt A."/>
            <person name="Yoshinaga Y."/>
            <person name="Zwiers L.-H."/>
            <person name="Turgeon B."/>
            <person name="Goodwin S."/>
            <person name="Spatafora J."/>
            <person name="Crous P."/>
            <person name="Grigoriev I."/>
        </authorList>
    </citation>
    <scope>NUCLEOTIDE SEQUENCE</scope>
    <source>
        <strain evidence="3">CBS 101060</strain>
    </source>
</reference>
<feature type="transmembrane region" description="Helical" evidence="2">
    <location>
        <begin position="174"/>
        <end position="198"/>
    </location>
</feature>
<feature type="compositionally biased region" description="Polar residues" evidence="1">
    <location>
        <begin position="155"/>
        <end position="169"/>
    </location>
</feature>
<proteinExistence type="predicted"/>
<dbReference type="Proteomes" id="UP000799429">
    <property type="component" value="Unassembled WGS sequence"/>
</dbReference>
<comment type="caution">
    <text evidence="3">The sequence shown here is derived from an EMBL/GenBank/DDBJ whole genome shotgun (WGS) entry which is preliminary data.</text>
</comment>
<keyword evidence="4" id="KW-1185">Reference proteome</keyword>
<sequence>MMAASSYFIYINHPSPVPSSTFTQCYPPQFLSSYFSQKSIVTPLPAIAPLICPAGYQTIFSSFFPDGYLACCPNGMGLATSVNAPFTRPALNGTCYSDVETIRVTAYGISSVTVTSTWSAPPGAQVYALAIEGYAFSVPATAINPSKPSPGGLAPTSTSALDEPTNRSSNNHTAALVGGVVGGVAGLTLITAILGYLLRRPQSRLPHPASEAPKSVIHQMPSPLSGIVGRAEMESTGKISHIGLARPPAVPPHPVELSADVEHRLENHARRLPGDGEPGNEARTCHIFTAYFVASSAYILVPRHDLNSKIL</sequence>
<gene>
    <name evidence="3" type="ORF">M501DRAFT_1014532</name>
</gene>
<evidence type="ECO:0000313" key="4">
    <source>
        <dbReference type="Proteomes" id="UP000799429"/>
    </source>
</evidence>
<dbReference type="OrthoDB" id="5985073at2759"/>
<protein>
    <submittedName>
        <fullName evidence="3">Uncharacterized protein</fullName>
    </submittedName>
</protein>
<evidence type="ECO:0000256" key="1">
    <source>
        <dbReference type="SAM" id="MobiDB-lite"/>
    </source>
</evidence>
<dbReference type="AlphaFoldDB" id="A0A9P4VVK2"/>
<name>A0A9P4VVK2_9PEZI</name>
<evidence type="ECO:0000256" key="2">
    <source>
        <dbReference type="SAM" id="Phobius"/>
    </source>
</evidence>
<accession>A0A9P4VVK2</accession>
<keyword evidence="2" id="KW-1133">Transmembrane helix</keyword>
<keyword evidence="2" id="KW-0472">Membrane</keyword>